<dbReference type="Proteomes" id="UP001314181">
    <property type="component" value="Unassembled WGS sequence"/>
</dbReference>
<dbReference type="PANTHER" id="PTHR42859">
    <property type="entry name" value="OXIDOREDUCTASE"/>
    <property type="match status" value="1"/>
</dbReference>
<dbReference type="InterPro" id="IPR017900">
    <property type="entry name" value="4Fe4S_Fe_S_CS"/>
</dbReference>
<sequence length="117" mass="13242">MSHIVLPKCIKCKYGDCVAVCPVDCFHEGKNSLAIDTEACIDCGVCVQECPINAIVQHDPANKNHNKWLAINHDAVHKYNWPNITYKPKPHPEADKYAKIKDKDNLFSFDLPDNNDH</sequence>
<dbReference type="Gene3D" id="3.30.70.20">
    <property type="match status" value="1"/>
</dbReference>
<keyword evidence="7 9" id="KW-0408">Iron</keyword>
<evidence type="ECO:0000256" key="3">
    <source>
        <dbReference type="ARBA" id="ARBA00022448"/>
    </source>
</evidence>
<feature type="domain" description="4Fe-4S ferredoxin-type" evidence="10">
    <location>
        <begin position="1"/>
        <end position="27"/>
    </location>
</feature>
<dbReference type="InterPro" id="IPR000813">
    <property type="entry name" value="7Fe_ferredoxin"/>
</dbReference>
<evidence type="ECO:0000256" key="5">
    <source>
        <dbReference type="ARBA" id="ARBA00022723"/>
    </source>
</evidence>
<protein>
    <recommendedName>
        <fullName evidence="9">Ferredoxin</fullName>
    </recommendedName>
</protein>
<dbReference type="InterPro" id="IPR050294">
    <property type="entry name" value="RnfB_subfamily"/>
</dbReference>
<keyword evidence="6 9" id="KW-0249">Electron transport</keyword>
<evidence type="ECO:0000313" key="11">
    <source>
        <dbReference type="EMBL" id="CAK8163210.1"/>
    </source>
</evidence>
<evidence type="ECO:0000256" key="2">
    <source>
        <dbReference type="ARBA" id="ARBA00001966"/>
    </source>
</evidence>
<dbReference type="PRINTS" id="PR00354">
    <property type="entry name" value="7FE8SFRDOXIN"/>
</dbReference>
<dbReference type="PANTHER" id="PTHR42859:SF2">
    <property type="entry name" value="FERREDOXIN"/>
    <property type="match status" value="1"/>
</dbReference>
<proteinExistence type="predicted"/>
<comment type="function">
    <text evidence="9">Ferredoxins are iron-sulfur proteins that transfer electrons in a wide variety of metabolic reactions.</text>
</comment>
<evidence type="ECO:0000256" key="7">
    <source>
        <dbReference type="ARBA" id="ARBA00023004"/>
    </source>
</evidence>
<evidence type="ECO:0000256" key="8">
    <source>
        <dbReference type="ARBA" id="ARBA00023014"/>
    </source>
</evidence>
<comment type="cofactor">
    <cofactor evidence="1">
        <name>[3Fe-4S] cluster</name>
        <dbReference type="ChEBI" id="CHEBI:21137"/>
    </cofactor>
</comment>
<keyword evidence="12" id="KW-1185">Reference proteome</keyword>
<evidence type="ECO:0000256" key="4">
    <source>
        <dbReference type="ARBA" id="ARBA00022485"/>
    </source>
</evidence>
<feature type="domain" description="4Fe-4S ferredoxin-type" evidence="10">
    <location>
        <begin position="31"/>
        <end position="60"/>
    </location>
</feature>
<dbReference type="PROSITE" id="PS00198">
    <property type="entry name" value="4FE4S_FER_1"/>
    <property type="match status" value="1"/>
</dbReference>
<reference evidence="11 12" key="1">
    <citation type="submission" date="2024-01" db="EMBL/GenBank/DDBJ databases">
        <authorList>
            <person name="Kunselman E."/>
        </authorList>
    </citation>
    <scope>NUCLEOTIDE SEQUENCE [LARGE SCALE GENOMIC DNA]</scope>
    <source>
        <strain evidence="11">2 abalone samples</strain>
    </source>
</reference>
<evidence type="ECO:0000313" key="12">
    <source>
        <dbReference type="Proteomes" id="UP001314181"/>
    </source>
</evidence>
<keyword evidence="8 9" id="KW-0411">Iron-sulfur</keyword>
<keyword evidence="3 9" id="KW-0813">Transport</keyword>
<dbReference type="EMBL" id="CAWVOK010000025">
    <property type="protein sequence ID" value="CAK8163210.1"/>
    <property type="molecule type" value="Genomic_DNA"/>
</dbReference>
<comment type="cofactor">
    <cofactor evidence="2 9">
        <name>[4Fe-4S] cluster</name>
        <dbReference type="ChEBI" id="CHEBI:49883"/>
    </cofactor>
</comment>
<keyword evidence="5 9" id="KW-0479">Metal-binding</keyword>
<evidence type="ECO:0000256" key="9">
    <source>
        <dbReference type="RuleBase" id="RU365098"/>
    </source>
</evidence>
<dbReference type="PROSITE" id="PS51379">
    <property type="entry name" value="4FE4S_FER_2"/>
    <property type="match status" value="2"/>
</dbReference>
<dbReference type="InterPro" id="IPR017896">
    <property type="entry name" value="4Fe4S_Fe-S-bd"/>
</dbReference>
<gene>
    <name evidence="11" type="primary">fdxA</name>
    <name evidence="11" type="ORF">CAXC1_320015</name>
</gene>
<accession>A0ABM9N8E8</accession>
<name>A0ABM9N8E8_9RICK</name>
<comment type="caution">
    <text evidence="11">The sequence shown here is derived from an EMBL/GenBank/DDBJ whole genome shotgun (WGS) entry which is preliminary data.</text>
</comment>
<evidence type="ECO:0000259" key="10">
    <source>
        <dbReference type="PROSITE" id="PS51379"/>
    </source>
</evidence>
<evidence type="ECO:0000256" key="6">
    <source>
        <dbReference type="ARBA" id="ARBA00022982"/>
    </source>
</evidence>
<dbReference type="SUPFAM" id="SSF54862">
    <property type="entry name" value="4Fe-4S ferredoxins"/>
    <property type="match status" value="1"/>
</dbReference>
<organism evidence="11 12">
    <name type="scientific">Candidatus Xenohaliotis californiensis</name>
    <dbReference type="NCBI Taxonomy" id="84677"/>
    <lineage>
        <taxon>Bacteria</taxon>
        <taxon>Pseudomonadati</taxon>
        <taxon>Pseudomonadota</taxon>
        <taxon>Alphaproteobacteria</taxon>
        <taxon>Rickettsiales</taxon>
        <taxon>Anaplasmataceae</taxon>
        <taxon>Candidatus Xenohaliotis</taxon>
    </lineage>
</organism>
<evidence type="ECO:0000256" key="1">
    <source>
        <dbReference type="ARBA" id="ARBA00001927"/>
    </source>
</evidence>
<keyword evidence="4 9" id="KW-0004">4Fe-4S</keyword>
<dbReference type="Pfam" id="PF00037">
    <property type="entry name" value="Fer4"/>
    <property type="match status" value="1"/>
</dbReference>
<dbReference type="RefSeq" id="WP_338364217.1">
    <property type="nucleotide sequence ID" value="NZ_CAWVOK010000025.1"/>
</dbReference>